<organism evidence="1 2">
    <name type="scientific">Lasiosphaeria hispida</name>
    <dbReference type="NCBI Taxonomy" id="260671"/>
    <lineage>
        <taxon>Eukaryota</taxon>
        <taxon>Fungi</taxon>
        <taxon>Dikarya</taxon>
        <taxon>Ascomycota</taxon>
        <taxon>Pezizomycotina</taxon>
        <taxon>Sordariomycetes</taxon>
        <taxon>Sordariomycetidae</taxon>
        <taxon>Sordariales</taxon>
        <taxon>Lasiosphaeriaceae</taxon>
        <taxon>Lasiosphaeria</taxon>
    </lineage>
</organism>
<comment type="caution">
    <text evidence="1">The sequence shown here is derived from an EMBL/GenBank/DDBJ whole genome shotgun (WGS) entry which is preliminary data.</text>
</comment>
<reference evidence="1" key="2">
    <citation type="submission" date="2023-06" db="EMBL/GenBank/DDBJ databases">
        <authorList>
            <consortium name="Lawrence Berkeley National Laboratory"/>
            <person name="Haridas S."/>
            <person name="Hensen N."/>
            <person name="Bonometti L."/>
            <person name="Westerberg I."/>
            <person name="Brannstrom I.O."/>
            <person name="Guillou S."/>
            <person name="Cros-Aarteil S."/>
            <person name="Calhoun S."/>
            <person name="Kuo A."/>
            <person name="Mondo S."/>
            <person name="Pangilinan J."/>
            <person name="Riley R."/>
            <person name="Labutti K."/>
            <person name="Andreopoulos B."/>
            <person name="Lipzen A."/>
            <person name="Chen C."/>
            <person name="Yanf M."/>
            <person name="Daum C."/>
            <person name="Ng V."/>
            <person name="Clum A."/>
            <person name="Steindorff A."/>
            <person name="Ohm R."/>
            <person name="Martin F."/>
            <person name="Silar P."/>
            <person name="Natvig D."/>
            <person name="Lalanne C."/>
            <person name="Gautier V."/>
            <person name="Ament-Velasquez S.L."/>
            <person name="Kruys A."/>
            <person name="Hutchinson M.I."/>
            <person name="Powell A.J."/>
            <person name="Barry K."/>
            <person name="Miller A.N."/>
            <person name="Grigoriev I.V."/>
            <person name="Debuchy R."/>
            <person name="Gladieux P."/>
            <person name="Thoren M.H."/>
            <person name="Johannesson H."/>
        </authorList>
    </citation>
    <scope>NUCLEOTIDE SEQUENCE</scope>
    <source>
        <strain evidence="1">CBS 955.72</strain>
    </source>
</reference>
<proteinExistence type="predicted"/>
<sequence length="310" mass="32822">MESSHDSFSPRSPQILNRESQVHLSIPISTSSNNNPLSSLLCLHPLLSAPPPLSLPSCPLLRRRSPHTLLPILLSDTGRWALVLISPDSLLRASSASSAAARTPLHNESSASTCSLGLHSARLGHCGANGSSRHPRQLGFNWARLATVDRGLVEGGLGRCTLQTNAARGPHSSHDTDSRLNVVKPGLGSSPHNSPHEGISQLAAQLRPVRPVRPVLAALASARCRNICNLCATSATSSQLHQREPLVVLRPLLTRPFPLLSAPDLLPCASLPHFLSNKSTARGSRPSSTALSADRLCSSPLLSAAPPLHL</sequence>
<protein>
    <submittedName>
        <fullName evidence="1">Uncharacterized protein</fullName>
    </submittedName>
</protein>
<evidence type="ECO:0000313" key="1">
    <source>
        <dbReference type="EMBL" id="KAK3352374.1"/>
    </source>
</evidence>
<accession>A0AAJ0MDR6</accession>
<dbReference type="EMBL" id="JAUIQD010000004">
    <property type="protein sequence ID" value="KAK3352374.1"/>
    <property type="molecule type" value="Genomic_DNA"/>
</dbReference>
<dbReference type="AlphaFoldDB" id="A0AAJ0MDR6"/>
<name>A0AAJ0MDR6_9PEZI</name>
<gene>
    <name evidence="1" type="ORF">B0T25DRAFT_184586</name>
</gene>
<evidence type="ECO:0000313" key="2">
    <source>
        <dbReference type="Proteomes" id="UP001275084"/>
    </source>
</evidence>
<keyword evidence="2" id="KW-1185">Reference proteome</keyword>
<reference evidence="1" key="1">
    <citation type="journal article" date="2023" name="Mol. Phylogenet. Evol.">
        <title>Genome-scale phylogeny and comparative genomics of the fungal order Sordariales.</title>
        <authorList>
            <person name="Hensen N."/>
            <person name="Bonometti L."/>
            <person name="Westerberg I."/>
            <person name="Brannstrom I.O."/>
            <person name="Guillou S."/>
            <person name="Cros-Aarteil S."/>
            <person name="Calhoun S."/>
            <person name="Haridas S."/>
            <person name="Kuo A."/>
            <person name="Mondo S."/>
            <person name="Pangilinan J."/>
            <person name="Riley R."/>
            <person name="LaButti K."/>
            <person name="Andreopoulos B."/>
            <person name="Lipzen A."/>
            <person name="Chen C."/>
            <person name="Yan M."/>
            <person name="Daum C."/>
            <person name="Ng V."/>
            <person name="Clum A."/>
            <person name="Steindorff A."/>
            <person name="Ohm R.A."/>
            <person name="Martin F."/>
            <person name="Silar P."/>
            <person name="Natvig D.O."/>
            <person name="Lalanne C."/>
            <person name="Gautier V."/>
            <person name="Ament-Velasquez S.L."/>
            <person name="Kruys A."/>
            <person name="Hutchinson M.I."/>
            <person name="Powell A.J."/>
            <person name="Barry K."/>
            <person name="Miller A.N."/>
            <person name="Grigoriev I.V."/>
            <person name="Debuchy R."/>
            <person name="Gladieux P."/>
            <person name="Hiltunen Thoren M."/>
            <person name="Johannesson H."/>
        </authorList>
    </citation>
    <scope>NUCLEOTIDE SEQUENCE</scope>
    <source>
        <strain evidence="1">CBS 955.72</strain>
    </source>
</reference>
<dbReference type="Proteomes" id="UP001275084">
    <property type="component" value="Unassembled WGS sequence"/>
</dbReference>